<organism evidence="1 2">
    <name type="scientific">Rhizopus microsporus</name>
    <dbReference type="NCBI Taxonomy" id="58291"/>
    <lineage>
        <taxon>Eukaryota</taxon>
        <taxon>Fungi</taxon>
        <taxon>Fungi incertae sedis</taxon>
        <taxon>Mucoromycota</taxon>
        <taxon>Mucoromycotina</taxon>
        <taxon>Mucoromycetes</taxon>
        <taxon>Mucorales</taxon>
        <taxon>Mucorineae</taxon>
        <taxon>Rhizopodaceae</taxon>
        <taxon>Rhizopus</taxon>
    </lineage>
</organism>
<protein>
    <submittedName>
        <fullName evidence="1">Uncharacterized protein</fullName>
    </submittedName>
</protein>
<dbReference type="VEuPathDB" id="FungiDB:BCV72DRAFT_306629"/>
<dbReference type="AlphaFoldDB" id="A0A1X0RMJ0"/>
<dbReference type="Proteomes" id="UP000242381">
    <property type="component" value="Unassembled WGS sequence"/>
</dbReference>
<accession>A0A1X0RMJ0</accession>
<evidence type="ECO:0000313" key="1">
    <source>
        <dbReference type="EMBL" id="ORE13249.1"/>
    </source>
</evidence>
<proteinExistence type="predicted"/>
<reference evidence="1 2" key="1">
    <citation type="journal article" date="2016" name="Proc. Natl. Acad. Sci. U.S.A.">
        <title>Lipid metabolic changes in an early divergent fungus govern the establishment of a mutualistic symbiosis with endobacteria.</title>
        <authorList>
            <person name="Lastovetsky O.A."/>
            <person name="Gaspar M.L."/>
            <person name="Mondo S.J."/>
            <person name="LaButti K.M."/>
            <person name="Sandor L."/>
            <person name="Grigoriev I.V."/>
            <person name="Henry S.A."/>
            <person name="Pawlowska T.E."/>
        </authorList>
    </citation>
    <scope>NUCLEOTIDE SEQUENCE [LARGE SCALE GENOMIC DNA]</scope>
    <source>
        <strain evidence="1 2">ATCC 11559</strain>
    </source>
</reference>
<sequence>KECPHCHALNWIDQKAKDTFIEELYLGTMLQARISPAEALVLPTSVPERLSCTHFKDSLCQHNAVFVFTSLGCDCLAEDHASSNNNRGVLNAFQIHDTLCHYQDPLAPVEGREPSDVQRYIFDPSYAAELRQAQNVTLIWRSLESFQLCLSNAIPLHVYIAMRMKY</sequence>
<dbReference type="EMBL" id="KV921553">
    <property type="protein sequence ID" value="ORE13249.1"/>
    <property type="molecule type" value="Genomic_DNA"/>
</dbReference>
<gene>
    <name evidence="1" type="ORF">BCV71DRAFT_239429</name>
</gene>
<evidence type="ECO:0000313" key="2">
    <source>
        <dbReference type="Proteomes" id="UP000242381"/>
    </source>
</evidence>
<name>A0A1X0RMJ0_RHIZD</name>
<feature type="non-terminal residue" evidence="1">
    <location>
        <position position="1"/>
    </location>
</feature>